<dbReference type="AlphaFoldDB" id="A0A3L9ZZB2"/>
<protein>
    <recommendedName>
        <fullName evidence="4">Peptidoglycan-binding protein LysM</fullName>
    </recommendedName>
</protein>
<dbReference type="RefSeq" id="WP_121925677.1">
    <property type="nucleotide sequence ID" value="NZ_REFH01000009.1"/>
</dbReference>
<feature type="chain" id="PRO_5018205003" description="Peptidoglycan-binding protein LysM" evidence="1">
    <location>
        <begin position="25"/>
        <end position="185"/>
    </location>
</feature>
<name>A0A3L9ZZB2_9FLAO</name>
<evidence type="ECO:0000313" key="2">
    <source>
        <dbReference type="EMBL" id="RMA75868.1"/>
    </source>
</evidence>
<evidence type="ECO:0008006" key="4">
    <source>
        <dbReference type="Google" id="ProtNLM"/>
    </source>
</evidence>
<feature type="signal peptide" evidence="1">
    <location>
        <begin position="1"/>
        <end position="24"/>
    </location>
</feature>
<dbReference type="OrthoDB" id="709039at2"/>
<evidence type="ECO:0000256" key="1">
    <source>
        <dbReference type="SAM" id="SignalP"/>
    </source>
</evidence>
<keyword evidence="3" id="KW-1185">Reference proteome</keyword>
<organism evidence="2 3">
    <name type="scientific">Flavobacterium weaverense</name>
    <dbReference type="NCBI Taxonomy" id="271156"/>
    <lineage>
        <taxon>Bacteria</taxon>
        <taxon>Pseudomonadati</taxon>
        <taxon>Bacteroidota</taxon>
        <taxon>Flavobacteriia</taxon>
        <taxon>Flavobacteriales</taxon>
        <taxon>Flavobacteriaceae</taxon>
        <taxon>Flavobacterium</taxon>
    </lineage>
</organism>
<keyword evidence="1" id="KW-0732">Signal</keyword>
<proteinExistence type="predicted"/>
<accession>A0A3L9ZZB2</accession>
<reference evidence="2 3" key="1">
    <citation type="submission" date="2018-10" db="EMBL/GenBank/DDBJ databases">
        <title>Genomic Encyclopedia of Archaeal and Bacterial Type Strains, Phase II (KMG-II): from individual species to whole genera.</title>
        <authorList>
            <person name="Goeker M."/>
        </authorList>
    </citation>
    <scope>NUCLEOTIDE SEQUENCE [LARGE SCALE GENOMIC DNA]</scope>
    <source>
        <strain evidence="2 3">DSM 19727</strain>
    </source>
</reference>
<gene>
    <name evidence="2" type="ORF">BC961_1567</name>
</gene>
<dbReference type="Proteomes" id="UP000280368">
    <property type="component" value="Unassembled WGS sequence"/>
</dbReference>
<dbReference type="EMBL" id="REFH01000009">
    <property type="protein sequence ID" value="RMA75868.1"/>
    <property type="molecule type" value="Genomic_DNA"/>
</dbReference>
<comment type="caution">
    <text evidence="2">The sequence shown here is derived from an EMBL/GenBank/DDBJ whole genome shotgun (WGS) entry which is preliminary data.</text>
</comment>
<evidence type="ECO:0000313" key="3">
    <source>
        <dbReference type="Proteomes" id="UP000280368"/>
    </source>
</evidence>
<sequence length="185" mass="19129">MKKQIVIAALALGAFVFGTTNAQAQTGTSSTPVSTAVNIILSDVISIDAGSVATGGFVNFNYSTTADYNTAKNETVANSLKITSSRNFDVKVKAEGANFVNPTHSDVIPVDVLQVKAVTGGTMVGTLNDITLSTADQILVSDATLGAERTLDIDYSISATKAKTVLLGKAPGTYTQKVTYTATAL</sequence>